<comment type="caution">
    <text evidence="2">The sequence shown here is derived from an EMBL/GenBank/DDBJ whole genome shotgun (WGS) entry which is preliminary data.</text>
</comment>
<accession>A0A484GPQ0</accession>
<evidence type="ECO:0000313" key="3">
    <source>
        <dbReference type="Proteomes" id="UP000295264"/>
    </source>
</evidence>
<dbReference type="EMBL" id="QWLN02005367">
    <property type="protein sequence ID" value="TEA37498.1"/>
    <property type="molecule type" value="Genomic_DNA"/>
</dbReference>
<name>A0A484GPQ0_SOUCH</name>
<dbReference type="AlphaFoldDB" id="A0A484GPQ0"/>
<organism evidence="2 3">
    <name type="scientific">Sousa chinensis</name>
    <name type="common">Indo-pacific humpbacked dolphin</name>
    <name type="synonym">Steno chinensis</name>
    <dbReference type="NCBI Taxonomy" id="103600"/>
    <lineage>
        <taxon>Eukaryota</taxon>
        <taxon>Metazoa</taxon>
        <taxon>Chordata</taxon>
        <taxon>Craniata</taxon>
        <taxon>Vertebrata</taxon>
        <taxon>Euteleostomi</taxon>
        <taxon>Mammalia</taxon>
        <taxon>Eutheria</taxon>
        <taxon>Laurasiatheria</taxon>
        <taxon>Artiodactyla</taxon>
        <taxon>Whippomorpha</taxon>
        <taxon>Cetacea</taxon>
        <taxon>Odontoceti</taxon>
        <taxon>Delphinidae</taxon>
        <taxon>Sousa</taxon>
    </lineage>
</organism>
<gene>
    <name evidence="2" type="ORF">DBR06_SOUSAS8810026</name>
</gene>
<sequence>VFFKCNGEFWFRYLLLTARSMLITQYLNSKGTLLFLISYGSTPKLMFICIMPFL</sequence>
<evidence type="ECO:0000313" key="2">
    <source>
        <dbReference type="EMBL" id="TEA37498.1"/>
    </source>
</evidence>
<feature type="non-terminal residue" evidence="2">
    <location>
        <position position="54"/>
    </location>
</feature>
<evidence type="ECO:0000259" key="1">
    <source>
        <dbReference type="Pfam" id="PF07051"/>
    </source>
</evidence>
<keyword evidence="3" id="KW-1185">Reference proteome</keyword>
<feature type="non-terminal residue" evidence="2">
    <location>
        <position position="1"/>
    </location>
</feature>
<dbReference type="Pfam" id="PF07051">
    <property type="entry name" value="OCIA"/>
    <property type="match status" value="1"/>
</dbReference>
<dbReference type="InterPro" id="IPR009764">
    <property type="entry name" value="OCIA_dom"/>
</dbReference>
<proteinExistence type="predicted"/>
<dbReference type="Proteomes" id="UP000295264">
    <property type="component" value="Unassembled WGS sequence"/>
</dbReference>
<reference evidence="2 3" key="1">
    <citation type="journal article" date="2018" name="Genomics">
        <title>Molecular footprints of inshore aquatic adaptation in Indo-Pacific humpback dolphin (Sousa chinensis).</title>
        <authorList>
            <person name="Ming Y."/>
            <person name="Jian J."/>
            <person name="Yu F."/>
            <person name="Yu X."/>
            <person name="Wang J."/>
            <person name="Liu W."/>
        </authorList>
    </citation>
    <scope>NUCLEOTIDE SEQUENCE [LARGE SCALE GENOMIC DNA]</scope>
    <source>
        <strain evidence="2">MY-2018</strain>
        <tissue evidence="2">Skin</tissue>
    </source>
</reference>
<feature type="domain" description="OCIA" evidence="1">
    <location>
        <begin position="1"/>
        <end position="54"/>
    </location>
</feature>
<protein>
    <recommendedName>
        <fullName evidence="1">OCIA domain-containing protein</fullName>
    </recommendedName>
</protein>